<evidence type="ECO:0000259" key="2">
    <source>
        <dbReference type="Pfam" id="PF08241"/>
    </source>
</evidence>
<dbReference type="Proteomes" id="UP000278222">
    <property type="component" value="Unassembled WGS sequence"/>
</dbReference>
<dbReference type="Gene3D" id="3.40.50.150">
    <property type="entry name" value="Vaccinia Virus protein VP39"/>
    <property type="match status" value="1"/>
</dbReference>
<comment type="caution">
    <text evidence="3">The sequence shown here is derived from an EMBL/GenBank/DDBJ whole genome shotgun (WGS) entry which is preliminary data.</text>
</comment>
<keyword evidence="3" id="KW-0489">Methyltransferase</keyword>
<proteinExistence type="predicted"/>
<reference evidence="3 4" key="1">
    <citation type="submission" date="2018-11" db="EMBL/GenBank/DDBJ databases">
        <title>Genomic Encyclopedia of Type Strains, Phase IV (KMG-IV): sequencing the most valuable type-strain genomes for metagenomic binning, comparative biology and taxonomic classification.</title>
        <authorList>
            <person name="Goeker M."/>
        </authorList>
    </citation>
    <scope>NUCLEOTIDE SEQUENCE [LARGE SCALE GENOMIC DNA]</scope>
    <source>
        <strain evidence="3 4">DSM 5900</strain>
    </source>
</reference>
<dbReference type="OrthoDB" id="8153637at2"/>
<dbReference type="InterPro" id="IPR029063">
    <property type="entry name" value="SAM-dependent_MTases_sf"/>
</dbReference>
<feature type="domain" description="Methyltransferase type 11" evidence="2">
    <location>
        <begin position="63"/>
        <end position="156"/>
    </location>
</feature>
<accession>A0A3N1KX19</accession>
<dbReference type="AlphaFoldDB" id="A0A3N1KX19"/>
<evidence type="ECO:0000256" key="1">
    <source>
        <dbReference type="ARBA" id="ARBA00022679"/>
    </source>
</evidence>
<dbReference type="InterPro" id="IPR013216">
    <property type="entry name" value="Methyltransf_11"/>
</dbReference>
<name>A0A3N1KX19_9PROT</name>
<dbReference type="PANTHER" id="PTHR44068:SF11">
    <property type="entry name" value="GERANYL DIPHOSPHATE 2-C-METHYLTRANSFERASE"/>
    <property type="match status" value="1"/>
</dbReference>
<gene>
    <name evidence="3" type="ORF">EDC65_4681</name>
</gene>
<protein>
    <submittedName>
        <fullName evidence="3">Methyltransferase family protein</fullName>
    </submittedName>
</protein>
<keyword evidence="1 3" id="KW-0808">Transferase</keyword>
<keyword evidence="4" id="KW-1185">Reference proteome</keyword>
<dbReference type="InterPro" id="IPR050447">
    <property type="entry name" value="Erg6_SMT_methyltransf"/>
</dbReference>
<dbReference type="SUPFAM" id="SSF53335">
    <property type="entry name" value="S-adenosyl-L-methionine-dependent methyltransferases"/>
    <property type="match status" value="1"/>
</dbReference>
<dbReference type="CDD" id="cd02440">
    <property type="entry name" value="AdoMet_MTases"/>
    <property type="match status" value="1"/>
</dbReference>
<evidence type="ECO:0000313" key="4">
    <source>
        <dbReference type="Proteomes" id="UP000278222"/>
    </source>
</evidence>
<organism evidence="3 4">
    <name type="scientific">Stella humosa</name>
    <dbReference type="NCBI Taxonomy" id="94"/>
    <lineage>
        <taxon>Bacteria</taxon>
        <taxon>Pseudomonadati</taxon>
        <taxon>Pseudomonadota</taxon>
        <taxon>Alphaproteobacteria</taxon>
        <taxon>Rhodospirillales</taxon>
        <taxon>Stellaceae</taxon>
        <taxon>Stella</taxon>
    </lineage>
</organism>
<sequence>MGTALSTNSQNHLSTPQADLGAVKARQQGAWSSGDYAIVGTTLQLVGEQLCEAIDLRAGSEVLDVAAGNGNASLAATRRWCRVTSTDYVPALLERGRERAAAERLDIRFQQADAEALPFADASFDAVLSTFGVMFTPDQDRAAAEMIRVCRPGGHIGLANWTPDGFIGQLFKTIGAHLPPPAGVKSPALWGTEARIQEMFGPDAATIQVTRRSFAFRYRSAAHWLEVFRTYYGPVLKAFAALEPAAQAALEADLVALIGRFNRSGDATMVAPSDYLEIVVTRR</sequence>
<dbReference type="GO" id="GO:0032259">
    <property type="term" value="P:methylation"/>
    <property type="evidence" value="ECO:0007669"/>
    <property type="project" value="UniProtKB-KW"/>
</dbReference>
<dbReference type="GO" id="GO:0008757">
    <property type="term" value="F:S-adenosylmethionine-dependent methyltransferase activity"/>
    <property type="evidence" value="ECO:0007669"/>
    <property type="project" value="InterPro"/>
</dbReference>
<dbReference type="EMBL" id="RJKX01000017">
    <property type="protein sequence ID" value="ROP83150.1"/>
    <property type="molecule type" value="Genomic_DNA"/>
</dbReference>
<evidence type="ECO:0000313" key="3">
    <source>
        <dbReference type="EMBL" id="ROP83150.1"/>
    </source>
</evidence>
<dbReference type="PANTHER" id="PTHR44068">
    <property type="entry name" value="ZGC:194242"/>
    <property type="match status" value="1"/>
</dbReference>
<dbReference type="Pfam" id="PF08241">
    <property type="entry name" value="Methyltransf_11"/>
    <property type="match status" value="1"/>
</dbReference>